<feature type="domain" description="CusB-like barrel-sandwich hybrid" evidence="3">
    <location>
        <begin position="76"/>
        <end position="219"/>
    </location>
</feature>
<dbReference type="Gene3D" id="2.40.50.100">
    <property type="match status" value="1"/>
</dbReference>
<evidence type="ECO:0000313" key="5">
    <source>
        <dbReference type="EMBL" id="TXE13219.1"/>
    </source>
</evidence>
<protein>
    <submittedName>
        <fullName evidence="5">Efflux RND transporter periplasmic adaptor subunit</fullName>
    </submittedName>
</protein>
<reference evidence="6" key="1">
    <citation type="submission" date="2019-08" db="EMBL/GenBank/DDBJ databases">
        <title>Seonamhaeicola sediminis sp. nov., isolated from marine sediment.</title>
        <authorList>
            <person name="Cao W.R."/>
        </authorList>
    </citation>
    <scope>NUCLEOTIDE SEQUENCE [LARGE SCALE GENOMIC DNA]</scope>
    <source>
        <strain evidence="6">Gy8</strain>
    </source>
</reference>
<dbReference type="AlphaFoldDB" id="A0A5C7B0C4"/>
<dbReference type="GO" id="GO:0015679">
    <property type="term" value="P:plasma membrane copper ion transport"/>
    <property type="evidence" value="ECO:0007669"/>
    <property type="project" value="TreeGrafter"/>
</dbReference>
<dbReference type="PANTHER" id="PTHR30097">
    <property type="entry name" value="CATION EFFLUX SYSTEM PROTEIN CUSB"/>
    <property type="match status" value="1"/>
</dbReference>
<keyword evidence="6" id="KW-1185">Reference proteome</keyword>
<evidence type="ECO:0000313" key="6">
    <source>
        <dbReference type="Proteomes" id="UP000321790"/>
    </source>
</evidence>
<dbReference type="PROSITE" id="PS51257">
    <property type="entry name" value="PROKAR_LIPOPROTEIN"/>
    <property type="match status" value="1"/>
</dbReference>
<dbReference type="Gene3D" id="2.40.30.170">
    <property type="match status" value="1"/>
</dbReference>
<dbReference type="GO" id="GO:0060003">
    <property type="term" value="P:copper ion export"/>
    <property type="evidence" value="ECO:0007669"/>
    <property type="project" value="TreeGrafter"/>
</dbReference>
<proteinExistence type="inferred from homology"/>
<dbReference type="OrthoDB" id="9814657at2"/>
<feature type="domain" description="CusB-like beta-barrel" evidence="4">
    <location>
        <begin position="227"/>
        <end position="297"/>
    </location>
</feature>
<dbReference type="InterPro" id="IPR051909">
    <property type="entry name" value="MFP_Cation_Efflux"/>
</dbReference>
<dbReference type="InterPro" id="IPR006143">
    <property type="entry name" value="RND_pump_MFP"/>
</dbReference>
<accession>A0A5C7B0C4</accession>
<dbReference type="InterPro" id="IPR058792">
    <property type="entry name" value="Beta-barrel_RND_2"/>
</dbReference>
<dbReference type="Pfam" id="PF25919">
    <property type="entry name" value="BSH_CusB"/>
    <property type="match status" value="1"/>
</dbReference>
<name>A0A5C7B0C4_9FLAO</name>
<evidence type="ECO:0000256" key="1">
    <source>
        <dbReference type="ARBA" id="ARBA00009477"/>
    </source>
</evidence>
<dbReference type="GO" id="GO:0022857">
    <property type="term" value="F:transmembrane transporter activity"/>
    <property type="evidence" value="ECO:0007669"/>
    <property type="project" value="InterPro"/>
</dbReference>
<organism evidence="5 6">
    <name type="scientific">Seonamhaeicola algicola</name>
    <dbReference type="NCBI Taxonomy" id="1719036"/>
    <lineage>
        <taxon>Bacteria</taxon>
        <taxon>Pseudomonadati</taxon>
        <taxon>Bacteroidota</taxon>
        <taxon>Flavobacteriia</taxon>
        <taxon>Flavobacteriales</taxon>
        <taxon>Flavobacteriaceae</taxon>
    </lineage>
</organism>
<gene>
    <name evidence="5" type="ORF">FUA26_05345</name>
</gene>
<evidence type="ECO:0000256" key="2">
    <source>
        <dbReference type="ARBA" id="ARBA00022448"/>
    </source>
</evidence>
<dbReference type="EMBL" id="VOSC01000012">
    <property type="protein sequence ID" value="TXE13219.1"/>
    <property type="molecule type" value="Genomic_DNA"/>
</dbReference>
<evidence type="ECO:0000259" key="3">
    <source>
        <dbReference type="Pfam" id="PF25919"/>
    </source>
</evidence>
<dbReference type="InterPro" id="IPR058790">
    <property type="entry name" value="BSH_CusB"/>
</dbReference>
<comment type="caution">
    <text evidence="5">The sequence shown here is derived from an EMBL/GenBank/DDBJ whole genome shotgun (WGS) entry which is preliminary data.</text>
</comment>
<dbReference type="GO" id="GO:0016020">
    <property type="term" value="C:membrane"/>
    <property type="evidence" value="ECO:0007669"/>
    <property type="project" value="InterPro"/>
</dbReference>
<dbReference type="SUPFAM" id="SSF111369">
    <property type="entry name" value="HlyD-like secretion proteins"/>
    <property type="match status" value="1"/>
</dbReference>
<dbReference type="Pfam" id="PF25954">
    <property type="entry name" value="Beta-barrel_RND_2"/>
    <property type="match status" value="1"/>
</dbReference>
<dbReference type="NCBIfam" id="TIGR01730">
    <property type="entry name" value="RND_mfp"/>
    <property type="match status" value="1"/>
</dbReference>
<dbReference type="Proteomes" id="UP000321790">
    <property type="component" value="Unassembled WGS sequence"/>
</dbReference>
<dbReference type="GO" id="GO:0030313">
    <property type="term" value="C:cell envelope"/>
    <property type="evidence" value="ECO:0007669"/>
    <property type="project" value="TreeGrafter"/>
</dbReference>
<dbReference type="PANTHER" id="PTHR30097:SF4">
    <property type="entry name" value="SLR6042 PROTEIN"/>
    <property type="match status" value="1"/>
</dbReference>
<sequence length="383" mass="43084">MKPIYTFLFALIIMACENTEKNNSNASNEDTQNNNLVITQHQFNSNNMQLGKLTNYTFTKGIKVNGTIDVPPKNKAVISTYMGGYITKTPLLVGDKVKKGQVLATIENPDFIELQQDYLEISEQLNYLKAEFNRQKTLFDENITSQKNYLKAESTYKSNLAHYNGLRKKLLMLHINPLRVEKGHISSKINIYSPIEGYITKVNISNGMHVAADDVIMEIIDTDHIHLELSVFEKDILRIKKGQNIRFKIPEASNETFNANVHLVGTTINDKTRVVKVHAHILNEANTNFIVGMFVEALILTTTTTNLALANNAVNEDEEGAFALVLKEKKNNQYYFEKIALKLGSQTETHTEIINANEFADKDILIAGGFMLGDNFEGSGHAH</sequence>
<comment type="similarity">
    <text evidence="1">Belongs to the membrane fusion protein (MFP) (TC 8.A.1) family.</text>
</comment>
<keyword evidence="2" id="KW-0813">Transport</keyword>
<dbReference type="RefSeq" id="WP_147132572.1">
    <property type="nucleotide sequence ID" value="NZ_VOSC01000012.1"/>
</dbReference>
<evidence type="ECO:0000259" key="4">
    <source>
        <dbReference type="Pfam" id="PF25954"/>
    </source>
</evidence>